<proteinExistence type="predicted"/>
<keyword evidence="5" id="KW-1185">Reference proteome</keyword>
<dbReference type="OrthoDB" id="7839439at2"/>
<organism evidence="4 5">
    <name type="scientific">Stella humosa</name>
    <dbReference type="NCBI Taxonomy" id="94"/>
    <lineage>
        <taxon>Bacteria</taxon>
        <taxon>Pseudomonadati</taxon>
        <taxon>Pseudomonadota</taxon>
        <taxon>Alphaproteobacteria</taxon>
        <taxon>Rhodospirillales</taxon>
        <taxon>Stellaceae</taxon>
        <taxon>Stella</taxon>
    </lineage>
</organism>
<reference evidence="4 5" key="1">
    <citation type="submission" date="2018-11" db="EMBL/GenBank/DDBJ databases">
        <title>Genomic Encyclopedia of Type Strains, Phase IV (KMG-IV): sequencing the most valuable type-strain genomes for metagenomic binning, comparative biology and taxonomic classification.</title>
        <authorList>
            <person name="Goeker M."/>
        </authorList>
    </citation>
    <scope>NUCLEOTIDE SEQUENCE [LARGE SCALE GENOMIC DNA]</scope>
    <source>
        <strain evidence="4 5">DSM 5900</strain>
    </source>
</reference>
<dbReference type="InterPro" id="IPR000383">
    <property type="entry name" value="Xaa-Pro-like_dom"/>
</dbReference>
<name>A0A3N1LKD6_9PROT</name>
<dbReference type="RefSeq" id="WP_123691134.1">
    <property type="nucleotide sequence ID" value="NZ_AP019700.1"/>
</dbReference>
<dbReference type="GO" id="GO:0052689">
    <property type="term" value="F:carboxylic ester hydrolase activity"/>
    <property type="evidence" value="ECO:0007669"/>
    <property type="project" value="UniProtKB-ARBA"/>
</dbReference>
<evidence type="ECO:0000256" key="2">
    <source>
        <dbReference type="SAM" id="SignalP"/>
    </source>
</evidence>
<sequence>MPLVRLIGIGRLLLLLALLSAPPAAQAGSEHEGLSEGSLTVPVVLPDGSSVRLAGYLARPPGPGPFPIVLLTHGTPRDPADRTRTRAESAGPQARDFARRGWAALSIVRRGYGTSEGEFVESAGNCGSRDYGAAGLAAAVDLRLAAGWLAAQPWADPRRLLLVGVSTGGLTATALASQPPTGLVGVINFAGGRGSRGPNDVCQPDRLVEAFARYGRTARAPGLWIYAENDLYFGPALSRAMLAAYQGAGAPAEFHLLPPFGADGHSVYGRAPELWWPLVDAFLRRSRLPTWSPTALSPDALPAVTDRLRAAFERYLAGAGEKAFAASATGRFGWATGRASTEAARAAALDFCQGSAGTEAGCRLYFVNLAPAAP</sequence>
<feature type="chain" id="PRO_5018247198" evidence="2">
    <location>
        <begin position="28"/>
        <end position="374"/>
    </location>
</feature>
<dbReference type="InterPro" id="IPR029058">
    <property type="entry name" value="AB_hydrolase_fold"/>
</dbReference>
<dbReference type="PANTHER" id="PTHR22946">
    <property type="entry name" value="DIENELACTONE HYDROLASE DOMAIN-CONTAINING PROTEIN-RELATED"/>
    <property type="match status" value="1"/>
</dbReference>
<feature type="domain" description="Xaa-Pro dipeptidyl-peptidase-like" evidence="3">
    <location>
        <begin position="47"/>
        <end position="191"/>
    </location>
</feature>
<feature type="signal peptide" evidence="2">
    <location>
        <begin position="1"/>
        <end position="27"/>
    </location>
</feature>
<dbReference type="SUPFAM" id="SSF53474">
    <property type="entry name" value="alpha/beta-Hydrolases"/>
    <property type="match status" value="1"/>
</dbReference>
<keyword evidence="1" id="KW-0378">Hydrolase</keyword>
<gene>
    <name evidence="4" type="ORF">EDC65_3204</name>
</gene>
<dbReference type="AlphaFoldDB" id="A0A3N1LKD6"/>
<accession>A0A3N1LKD6</accession>
<evidence type="ECO:0000313" key="5">
    <source>
        <dbReference type="Proteomes" id="UP000278222"/>
    </source>
</evidence>
<comment type="caution">
    <text evidence="4">The sequence shown here is derived from an EMBL/GenBank/DDBJ whole genome shotgun (WGS) entry which is preliminary data.</text>
</comment>
<evidence type="ECO:0000259" key="3">
    <source>
        <dbReference type="Pfam" id="PF02129"/>
    </source>
</evidence>
<dbReference type="Proteomes" id="UP000278222">
    <property type="component" value="Unassembled WGS sequence"/>
</dbReference>
<protein>
    <submittedName>
        <fullName evidence="4">X-Pro dipeptidyl-peptidase-like protein</fullName>
    </submittedName>
</protein>
<dbReference type="InterPro" id="IPR050261">
    <property type="entry name" value="FrsA_esterase"/>
</dbReference>
<dbReference type="EMBL" id="RJKX01000014">
    <property type="protein sequence ID" value="ROP91338.1"/>
    <property type="molecule type" value="Genomic_DNA"/>
</dbReference>
<evidence type="ECO:0000256" key="1">
    <source>
        <dbReference type="ARBA" id="ARBA00022801"/>
    </source>
</evidence>
<evidence type="ECO:0000313" key="4">
    <source>
        <dbReference type="EMBL" id="ROP91338.1"/>
    </source>
</evidence>
<dbReference type="Pfam" id="PF02129">
    <property type="entry name" value="Peptidase_S15"/>
    <property type="match status" value="1"/>
</dbReference>
<dbReference type="Gene3D" id="3.40.50.1820">
    <property type="entry name" value="alpha/beta hydrolase"/>
    <property type="match status" value="1"/>
</dbReference>
<dbReference type="PANTHER" id="PTHR22946:SF9">
    <property type="entry name" value="POLYKETIDE TRANSFERASE AF380"/>
    <property type="match status" value="1"/>
</dbReference>
<keyword evidence="2" id="KW-0732">Signal</keyword>